<proteinExistence type="predicted"/>
<feature type="compositionally biased region" description="Basic and acidic residues" evidence="1">
    <location>
        <begin position="170"/>
        <end position="188"/>
    </location>
</feature>
<evidence type="ECO:0000313" key="3">
    <source>
        <dbReference type="Proteomes" id="UP000269157"/>
    </source>
</evidence>
<feature type="region of interest" description="Disordered" evidence="1">
    <location>
        <begin position="18"/>
        <end position="52"/>
    </location>
</feature>
<evidence type="ECO:0000313" key="2">
    <source>
        <dbReference type="EMBL" id="RLJ60542.1"/>
    </source>
</evidence>
<feature type="compositionally biased region" description="Basic and acidic residues" evidence="1">
    <location>
        <begin position="20"/>
        <end position="34"/>
    </location>
</feature>
<gene>
    <name evidence="2" type="ORF">BCF46_0744</name>
</gene>
<name>A0A497X5Q8_9RHOB</name>
<dbReference type="OrthoDB" id="7875768at2"/>
<feature type="compositionally biased region" description="Basic and acidic residues" evidence="1">
    <location>
        <begin position="92"/>
        <end position="107"/>
    </location>
</feature>
<dbReference type="EMBL" id="RCCE01000001">
    <property type="protein sequence ID" value="RLJ60542.1"/>
    <property type="molecule type" value="Genomic_DNA"/>
</dbReference>
<evidence type="ECO:0000256" key="1">
    <source>
        <dbReference type="SAM" id="MobiDB-lite"/>
    </source>
</evidence>
<feature type="region of interest" description="Disordered" evidence="1">
    <location>
        <begin position="68"/>
        <end position="124"/>
    </location>
</feature>
<sequence>MSDPGTNVDVEDVLSSIRRLVSDTKPDDRQETKAPEVSSEVPSDVEQEAAKPVDALILTSALRVKTLSEDSVPEFRHADMTNFRQTLTDDTQSERDGSKEPAAHHADWSSLANDDYYEDDVQPEPTPVIDFIRHSRRTEPAAAGFSDANNTWEPELVDEVEPEQGNPVDKLIEDAAKTSEMSSDERASEGTVAETVKAETTDIAGSEQKSRETDADEASDEWRVTNDADPTDDASLIDESVFASAAAASVIDGDGDHDTPNASLADFDDSVIDEAVLRDLVAEIVRQELTGELGERITRNVRKLVRREIHRALLTREFE</sequence>
<accession>A0A497X5Q8</accession>
<feature type="region of interest" description="Disordered" evidence="1">
    <location>
        <begin position="139"/>
        <end position="233"/>
    </location>
</feature>
<dbReference type="RefSeq" id="WP_121021799.1">
    <property type="nucleotide sequence ID" value="NZ_RCCE01000001.1"/>
</dbReference>
<protein>
    <submittedName>
        <fullName evidence="2">Uncharacterized protein</fullName>
    </submittedName>
</protein>
<reference evidence="2 3" key="1">
    <citation type="submission" date="2018-10" db="EMBL/GenBank/DDBJ databases">
        <title>Genomic Encyclopedia of Archaeal and Bacterial Type Strains, Phase II (KMG-II): from individual species to whole genera.</title>
        <authorList>
            <person name="Goeker M."/>
        </authorList>
    </citation>
    <scope>NUCLEOTIDE SEQUENCE [LARGE SCALE GENOMIC DNA]</scope>
    <source>
        <strain evidence="2 3">DSM 29466</strain>
    </source>
</reference>
<dbReference type="AlphaFoldDB" id="A0A497X5Q8"/>
<organism evidence="2 3">
    <name type="scientific">Litoreibacter meonggei</name>
    <dbReference type="NCBI Taxonomy" id="1049199"/>
    <lineage>
        <taxon>Bacteria</taxon>
        <taxon>Pseudomonadati</taxon>
        <taxon>Pseudomonadota</taxon>
        <taxon>Alphaproteobacteria</taxon>
        <taxon>Rhodobacterales</taxon>
        <taxon>Roseobacteraceae</taxon>
        <taxon>Litoreibacter</taxon>
    </lineage>
</organism>
<comment type="caution">
    <text evidence="2">The sequence shown here is derived from an EMBL/GenBank/DDBJ whole genome shotgun (WGS) entry which is preliminary data.</text>
</comment>
<dbReference type="Proteomes" id="UP000269157">
    <property type="component" value="Unassembled WGS sequence"/>
</dbReference>
<keyword evidence="3" id="KW-1185">Reference proteome</keyword>